<dbReference type="Proteomes" id="UP000516404">
    <property type="component" value="Chromosome"/>
</dbReference>
<dbReference type="Gene3D" id="3.30.870.10">
    <property type="entry name" value="Endonuclease Chain A"/>
    <property type="match status" value="1"/>
</dbReference>
<sequence length="424" mass="47161">MEIKFVGQPFDQYSNLLEFIKYVEEEKYSSLKIAVAWAKKSGIGRVWDSLENFKSEGGKLELILGVSEGGATEEGLLLANELTNNQSGFVFHDPNRTFHPKVYWAAADDGRNTIFVGSSNLTAGGVAWNYEASLWVTLAPGEEPELVANVQEWFSILKQNTGSLKKIDQTLIDNLLNSSDIQIGQEGRSRRKPATKTAEEPEDNDSLNSNAISGIFDKIVTNLKSLPKISAKLPKIFTRPGANSQAPLPTPNSQTNVGTTQTSSPSSNTPTNTLPPENQVYRRWSKQMGASDAQNPPSANTNPTGALRLAVVDSNYFTSLYFRQDFWGNEPWGTPDSGGKEELFVNFDVWIDGTYLGKYEIRISHKPSRAANQGNVMTVLHWGHDLVQELRKKNYKDYYVNLEETRSGDYLLIVSDKQRGVLKP</sequence>
<dbReference type="AlphaFoldDB" id="A0A7H2BFR4"/>
<dbReference type="EMBL" id="CP061539">
    <property type="protein sequence ID" value="QNV38510.1"/>
    <property type="molecule type" value="Genomic_DNA"/>
</dbReference>
<dbReference type="RefSeq" id="WP_190725163.1">
    <property type="nucleotide sequence ID" value="NZ_CP061539.1"/>
</dbReference>
<feature type="compositionally biased region" description="Polar residues" evidence="1">
    <location>
        <begin position="241"/>
        <end position="258"/>
    </location>
</feature>
<organism evidence="3 4">
    <name type="scientific">Rothia terrae</name>
    <dbReference type="NCBI Taxonomy" id="396015"/>
    <lineage>
        <taxon>Bacteria</taxon>
        <taxon>Bacillati</taxon>
        <taxon>Actinomycetota</taxon>
        <taxon>Actinomycetes</taxon>
        <taxon>Micrococcales</taxon>
        <taxon>Micrococcaceae</taxon>
        <taxon>Rothia</taxon>
    </lineage>
</organism>
<dbReference type="InterPro" id="IPR025202">
    <property type="entry name" value="PLD-like_dom"/>
</dbReference>
<reference evidence="3 4" key="1">
    <citation type="submission" date="2020-09" db="EMBL/GenBank/DDBJ databases">
        <title>Investigation of environmental microbes.</title>
        <authorList>
            <person name="Ou Y."/>
            <person name="Kang Q."/>
        </authorList>
    </citation>
    <scope>NUCLEOTIDE SEQUENCE [LARGE SCALE GENOMIC DNA]</scope>
    <source>
        <strain evidence="3 4">KJZ-14</strain>
    </source>
</reference>
<feature type="domain" description="Phospholipase D-like" evidence="2">
    <location>
        <begin position="46"/>
        <end position="155"/>
    </location>
</feature>
<dbReference type="SUPFAM" id="SSF56024">
    <property type="entry name" value="Phospholipase D/nuclease"/>
    <property type="match status" value="1"/>
</dbReference>
<accession>A0A7H2BFR4</accession>
<feature type="compositionally biased region" description="Low complexity" evidence="1">
    <location>
        <begin position="259"/>
        <end position="276"/>
    </location>
</feature>
<name>A0A7H2BFR4_9MICC</name>
<gene>
    <name evidence="3" type="ORF">IDM49_04400</name>
</gene>
<dbReference type="CDD" id="cd09117">
    <property type="entry name" value="PLDc_Bfil_DEXD_like"/>
    <property type="match status" value="1"/>
</dbReference>
<evidence type="ECO:0000313" key="4">
    <source>
        <dbReference type="Proteomes" id="UP000516404"/>
    </source>
</evidence>
<keyword evidence="4" id="KW-1185">Reference proteome</keyword>
<evidence type="ECO:0000313" key="3">
    <source>
        <dbReference type="EMBL" id="QNV38510.1"/>
    </source>
</evidence>
<evidence type="ECO:0000256" key="1">
    <source>
        <dbReference type="SAM" id="MobiDB-lite"/>
    </source>
</evidence>
<feature type="region of interest" description="Disordered" evidence="1">
    <location>
        <begin position="183"/>
        <end position="210"/>
    </location>
</feature>
<proteinExistence type="predicted"/>
<evidence type="ECO:0000259" key="2">
    <source>
        <dbReference type="Pfam" id="PF13091"/>
    </source>
</evidence>
<dbReference type="KEGG" id="rter:IDM49_04400"/>
<dbReference type="GeneID" id="96623465"/>
<dbReference type="Pfam" id="PF13091">
    <property type="entry name" value="PLDc_2"/>
    <property type="match status" value="1"/>
</dbReference>
<feature type="region of interest" description="Disordered" evidence="1">
    <location>
        <begin position="240"/>
        <end position="277"/>
    </location>
</feature>
<protein>
    <recommendedName>
        <fullName evidence="2">Phospholipase D-like domain-containing protein</fullName>
    </recommendedName>
</protein>